<accession>A0A2K0AX54</accession>
<dbReference type="Proteomes" id="UP000053523">
    <property type="component" value="Unassembled WGS sequence"/>
</dbReference>
<evidence type="ECO:0000313" key="2">
    <source>
        <dbReference type="Proteomes" id="UP000053523"/>
    </source>
</evidence>
<dbReference type="AlphaFoldDB" id="A0A2K0AX54"/>
<comment type="caution">
    <text evidence="1">The sequence shown here is derived from an EMBL/GenBank/DDBJ whole genome shotgun (WGS) entry which is preliminary data.</text>
</comment>
<organism evidence="1 2">
    <name type="scientific">Staphylococcus haemolyticus</name>
    <dbReference type="NCBI Taxonomy" id="1283"/>
    <lineage>
        <taxon>Bacteria</taxon>
        <taxon>Bacillati</taxon>
        <taxon>Bacillota</taxon>
        <taxon>Bacilli</taxon>
        <taxon>Bacillales</taxon>
        <taxon>Staphylococcaceae</taxon>
        <taxon>Staphylococcus</taxon>
    </lineage>
</organism>
<sequence length="99" mass="11564">MANFPEDIVNEMNSEKKAIESTYQDDGNLQKPKKQKNAYTTIKVSKEYKELFDVLAHKAFSKKIDFIEEIIESWAENNGEQEILEMFAKGQGHLPNRRR</sequence>
<evidence type="ECO:0000313" key="1">
    <source>
        <dbReference type="EMBL" id="PNN29602.1"/>
    </source>
</evidence>
<dbReference type="EMBL" id="LORN02000007">
    <property type="protein sequence ID" value="PNN29602.1"/>
    <property type="molecule type" value="Genomic_DNA"/>
</dbReference>
<proteinExistence type="predicted"/>
<gene>
    <name evidence="1" type="ORF">AL503_002145</name>
</gene>
<name>A0A2K0AX54_STAHA</name>
<reference evidence="1 2" key="1">
    <citation type="submission" date="2017-12" db="EMBL/GenBank/DDBJ databases">
        <title>FDA dAtabase for Regulatory Grade micrObial Sequences (FDA-ARGOS): Supporting development and validation of Infectious Disease Dx tests.</title>
        <authorList>
            <person name="Hoffmann M."/>
            <person name="Allard M."/>
            <person name="Evans P."/>
            <person name="Brown E."/>
            <person name="Tallon L."/>
            <person name="Sadzewicz L."/>
            <person name="Sengamalay N."/>
            <person name="Ott S."/>
            <person name="Godinez A."/>
            <person name="Nagaraj S."/>
            <person name="Vavikolanu K."/>
            <person name="Aluvathingal J."/>
            <person name="Nadendla S."/>
            <person name="Sichtig H."/>
        </authorList>
    </citation>
    <scope>NUCLEOTIDE SEQUENCE [LARGE SCALE GENOMIC DNA]</scope>
    <source>
        <strain evidence="1 2">FDAARGOS_148</strain>
    </source>
</reference>
<protein>
    <submittedName>
        <fullName evidence="1">Uncharacterized protein</fullName>
    </submittedName>
</protein>